<evidence type="ECO:0000256" key="7">
    <source>
        <dbReference type="ARBA" id="ARBA00022723"/>
    </source>
</evidence>
<dbReference type="FunFam" id="3.40.50.12160:FF:000004">
    <property type="entry name" value="Threonylcarbamoyladenosine tRNA methylthiotransferase MtaB"/>
    <property type="match status" value="1"/>
</dbReference>
<keyword evidence="4" id="KW-0808">Transferase</keyword>
<evidence type="ECO:0000256" key="4">
    <source>
        <dbReference type="ARBA" id="ARBA00022679"/>
    </source>
</evidence>
<dbReference type="InterPro" id="IPR006638">
    <property type="entry name" value="Elp3/MiaA/NifB-like_rSAM"/>
</dbReference>
<dbReference type="NCBIfam" id="TIGR01579">
    <property type="entry name" value="MiaB-like-C"/>
    <property type="match status" value="1"/>
</dbReference>
<comment type="cofactor">
    <cofactor evidence="1">
        <name>[4Fe-4S] cluster</name>
        <dbReference type="ChEBI" id="CHEBI:49883"/>
    </cofactor>
</comment>
<evidence type="ECO:0000313" key="12">
    <source>
        <dbReference type="EMBL" id="BAL57278.1"/>
    </source>
</evidence>
<accession>H5SM92</accession>
<dbReference type="GO" id="GO:0046872">
    <property type="term" value="F:metal ion binding"/>
    <property type="evidence" value="ECO:0007669"/>
    <property type="project" value="UniProtKB-KW"/>
</dbReference>
<keyword evidence="5" id="KW-0949">S-adenosyl-L-methionine</keyword>
<dbReference type="SFLD" id="SFLDG01082">
    <property type="entry name" value="B12-binding_domain_containing"/>
    <property type="match status" value="1"/>
</dbReference>
<dbReference type="CDD" id="cd01335">
    <property type="entry name" value="Radical_SAM"/>
    <property type="match status" value="1"/>
</dbReference>
<dbReference type="InterPro" id="IPR006467">
    <property type="entry name" value="MiaB-like_bact"/>
</dbReference>
<dbReference type="Pfam" id="PF04055">
    <property type="entry name" value="Radical_SAM"/>
    <property type="match status" value="1"/>
</dbReference>
<evidence type="ECO:0000259" key="11">
    <source>
        <dbReference type="PROSITE" id="PS51918"/>
    </source>
</evidence>
<dbReference type="GO" id="GO:0035598">
    <property type="term" value="F:tRNA (N(6)-L-threonylcarbamoyladenosine(37)-C(2))-methylthiotransferase activity"/>
    <property type="evidence" value="ECO:0007669"/>
    <property type="project" value="TreeGrafter"/>
</dbReference>
<dbReference type="SFLD" id="SFLDG01061">
    <property type="entry name" value="methylthiotransferase"/>
    <property type="match status" value="1"/>
</dbReference>
<dbReference type="InterPro" id="IPR007197">
    <property type="entry name" value="rSAM"/>
</dbReference>
<dbReference type="InterPro" id="IPR020612">
    <property type="entry name" value="Methylthiotransferase_CS"/>
</dbReference>
<feature type="domain" description="Radical SAM core" evidence="11">
    <location>
        <begin position="136"/>
        <end position="366"/>
    </location>
</feature>
<dbReference type="InterPro" id="IPR058240">
    <property type="entry name" value="rSAM_sf"/>
</dbReference>
<dbReference type="PANTHER" id="PTHR11918">
    <property type="entry name" value="RADICAL SAM PROTEINS"/>
    <property type="match status" value="1"/>
</dbReference>
<keyword evidence="2" id="KW-0004">4Fe-4S</keyword>
<evidence type="ECO:0000256" key="3">
    <source>
        <dbReference type="ARBA" id="ARBA00022490"/>
    </source>
</evidence>
<evidence type="ECO:0000256" key="5">
    <source>
        <dbReference type="ARBA" id="ARBA00022691"/>
    </source>
</evidence>
<dbReference type="InterPro" id="IPR013848">
    <property type="entry name" value="Methylthiotransferase_N"/>
</dbReference>
<evidence type="ECO:0000256" key="8">
    <source>
        <dbReference type="ARBA" id="ARBA00023004"/>
    </source>
</evidence>
<keyword evidence="6" id="KW-0819">tRNA processing</keyword>
<keyword evidence="7" id="KW-0479">Metal-binding</keyword>
<gene>
    <name evidence="12" type="ORF">HGMM_F50B04C04</name>
</gene>
<keyword evidence="8" id="KW-0408">Iron</keyword>
<evidence type="ECO:0000256" key="1">
    <source>
        <dbReference type="ARBA" id="ARBA00001966"/>
    </source>
</evidence>
<dbReference type="InterPro" id="IPR023404">
    <property type="entry name" value="rSAM_horseshoe"/>
</dbReference>
<dbReference type="PROSITE" id="PS01278">
    <property type="entry name" value="MTTASE_RADICAL"/>
    <property type="match status" value="1"/>
</dbReference>
<feature type="domain" description="MTTase N-terminal" evidence="10">
    <location>
        <begin position="2"/>
        <end position="114"/>
    </location>
</feature>
<dbReference type="PANTHER" id="PTHR11918:SF45">
    <property type="entry name" value="THREONYLCARBAMOYLADENOSINE TRNA METHYLTHIOTRANSFERASE"/>
    <property type="match status" value="1"/>
</dbReference>
<dbReference type="GO" id="GO:0051539">
    <property type="term" value="F:4 iron, 4 sulfur cluster binding"/>
    <property type="evidence" value="ECO:0007669"/>
    <property type="project" value="UniProtKB-KW"/>
</dbReference>
<proteinExistence type="predicted"/>
<dbReference type="PROSITE" id="PS51449">
    <property type="entry name" value="MTTASE_N"/>
    <property type="match status" value="1"/>
</dbReference>
<reference evidence="12" key="1">
    <citation type="journal article" date="2005" name="Environ. Microbiol.">
        <title>Genetic and functional properties of uncultivated thermophilic crenarchaeotes from a subsurface gold mine as revealed by analysis of genome fragments.</title>
        <authorList>
            <person name="Nunoura T."/>
            <person name="Hirayama H."/>
            <person name="Takami H."/>
            <person name="Oida H."/>
            <person name="Nishi S."/>
            <person name="Shimamura S."/>
            <person name="Suzuki Y."/>
            <person name="Inagaki F."/>
            <person name="Takai K."/>
            <person name="Nealson K.H."/>
            <person name="Horikoshi K."/>
        </authorList>
    </citation>
    <scope>NUCLEOTIDE SEQUENCE</scope>
</reference>
<dbReference type="NCBIfam" id="TIGR00089">
    <property type="entry name" value="MiaB/RimO family radical SAM methylthiotransferase"/>
    <property type="match status" value="1"/>
</dbReference>
<dbReference type="Gene3D" id="3.80.30.20">
    <property type="entry name" value="tm_1862 like domain"/>
    <property type="match status" value="1"/>
</dbReference>
<evidence type="ECO:0000259" key="10">
    <source>
        <dbReference type="PROSITE" id="PS51449"/>
    </source>
</evidence>
<protein>
    <submittedName>
        <fullName evidence="12">2-methylthioadenine synthetase</fullName>
    </submittedName>
</protein>
<dbReference type="SFLD" id="SFLDS00029">
    <property type="entry name" value="Radical_SAM"/>
    <property type="match status" value="1"/>
</dbReference>
<organism evidence="12">
    <name type="scientific">uncultured Bacteroidota bacterium</name>
    <dbReference type="NCBI Taxonomy" id="152509"/>
    <lineage>
        <taxon>Bacteria</taxon>
        <taxon>Pseudomonadati</taxon>
        <taxon>Bacteroidota</taxon>
        <taxon>environmental samples</taxon>
    </lineage>
</organism>
<keyword evidence="3" id="KW-0963">Cytoplasm</keyword>
<evidence type="ECO:0000256" key="2">
    <source>
        <dbReference type="ARBA" id="ARBA00022485"/>
    </source>
</evidence>
<sequence length="423" mass="47212">MARIALHTLGCKLNFAETATLARQLVEQGHTLTDWETQADVYVLNTCTVTQAAERKAHKLLRQVRRRAPSAQVVVTGCYAQLRPEALAKEPGVVLVAGNAQKPHLAEAIAQLLEAKPVELSPAPASPWTFWPSASGEGRTRAFLKVQDGCDYKCSFCTVPQARGPSRSAPPDLIVQEALRLAEKGFKEIVLTGINLGDYGKPHGISFLELLRQLEARVPASVARFRLSSIEPNLLSDDILSFVADHPRWAPHFHLPLQSGSDRILGLMRRRYRRRLYEDRIEAIRRRFPLAGIGVDVIVGFPGEKDQDFAQTHRFLADLPVSYLHVFPYSERPGTVAATLPDPVPWAERLMRSQTLRELSERKRRLFAQACKEHTLQALMESPEEGLTENYLHVRLPSALGRPGNLLPVRIHEVAEEIIALPA</sequence>
<dbReference type="EMBL" id="AP011772">
    <property type="protein sequence ID" value="BAL57278.1"/>
    <property type="molecule type" value="Genomic_DNA"/>
</dbReference>
<evidence type="ECO:0000256" key="9">
    <source>
        <dbReference type="ARBA" id="ARBA00023014"/>
    </source>
</evidence>
<dbReference type="InterPro" id="IPR005839">
    <property type="entry name" value="Methylthiotransferase"/>
</dbReference>
<reference evidence="12" key="2">
    <citation type="journal article" date="2012" name="PLoS ONE">
        <title>A Deeply Branching Thermophilic Bacterium with an Ancient Acetyl-CoA Pathway Dominates a Subsurface Ecosystem.</title>
        <authorList>
            <person name="Takami H."/>
            <person name="Noguchi H."/>
            <person name="Takaki Y."/>
            <person name="Uchiyama I."/>
            <person name="Toyoda A."/>
            <person name="Nishi S."/>
            <person name="Chee G.-J."/>
            <person name="Arai W."/>
            <person name="Nunoura T."/>
            <person name="Itoh T."/>
            <person name="Hattori M."/>
            <person name="Takai K."/>
        </authorList>
    </citation>
    <scope>NUCLEOTIDE SEQUENCE</scope>
</reference>
<dbReference type="InterPro" id="IPR038135">
    <property type="entry name" value="Methylthiotransferase_N_sf"/>
</dbReference>
<keyword evidence="9" id="KW-0411">Iron-sulfur</keyword>
<name>H5SM92_9BACT</name>
<dbReference type="Gene3D" id="3.40.50.12160">
    <property type="entry name" value="Methylthiotransferase, N-terminal domain"/>
    <property type="match status" value="1"/>
</dbReference>
<dbReference type="Pfam" id="PF00919">
    <property type="entry name" value="UPF0004"/>
    <property type="match status" value="1"/>
</dbReference>
<dbReference type="SUPFAM" id="SSF102114">
    <property type="entry name" value="Radical SAM enzymes"/>
    <property type="match status" value="1"/>
</dbReference>
<dbReference type="AlphaFoldDB" id="H5SM92"/>
<evidence type="ECO:0000256" key="6">
    <source>
        <dbReference type="ARBA" id="ARBA00022694"/>
    </source>
</evidence>
<dbReference type="SMART" id="SM00729">
    <property type="entry name" value="Elp3"/>
    <property type="match status" value="1"/>
</dbReference>
<dbReference type="PROSITE" id="PS51918">
    <property type="entry name" value="RADICAL_SAM"/>
    <property type="match status" value="1"/>
</dbReference>